<feature type="transmembrane region" description="Helical" evidence="1">
    <location>
        <begin position="49"/>
        <end position="74"/>
    </location>
</feature>
<organism evidence="2 3">
    <name type="scientific">Pseudoxanthomonas suwonensis (strain 11-1)</name>
    <dbReference type="NCBI Taxonomy" id="743721"/>
    <lineage>
        <taxon>Bacteria</taxon>
        <taxon>Pseudomonadati</taxon>
        <taxon>Pseudomonadota</taxon>
        <taxon>Gammaproteobacteria</taxon>
        <taxon>Lysobacterales</taxon>
        <taxon>Lysobacteraceae</taxon>
        <taxon>Pseudoxanthomonas</taxon>
    </lineage>
</organism>
<name>E6WTU6_PSEUU</name>
<dbReference type="InterPro" id="IPR007403">
    <property type="entry name" value="DUF456"/>
</dbReference>
<gene>
    <name evidence="2" type="ordered locus">Psesu_1753</name>
</gene>
<evidence type="ECO:0000313" key="3">
    <source>
        <dbReference type="Proteomes" id="UP000008632"/>
    </source>
</evidence>
<dbReference type="Pfam" id="PF04306">
    <property type="entry name" value="DUF456"/>
    <property type="match status" value="1"/>
</dbReference>
<dbReference type="Proteomes" id="UP000008632">
    <property type="component" value="Chromosome"/>
</dbReference>
<evidence type="ECO:0000313" key="2">
    <source>
        <dbReference type="EMBL" id="ADV27595.1"/>
    </source>
</evidence>
<feature type="transmembrane region" description="Helical" evidence="1">
    <location>
        <begin position="134"/>
        <end position="160"/>
    </location>
</feature>
<sequence>MDITVLWYLLAGLLVLAGLAGVVLPALPGLPLVFTGMVLAAWVDGFDRVGGWTIAVLGFLTLLSVAADILAGAVGARRHGAGRMAVAGAALGTIVGIFFGLPGLLLGPFVGAVLGELWHTRDLPQAARVGVATWIGLLLGAALKVALAFAMLGLFVLAWLF</sequence>
<evidence type="ECO:0008006" key="4">
    <source>
        <dbReference type="Google" id="ProtNLM"/>
    </source>
</evidence>
<dbReference type="PANTHER" id="PTHR39165">
    <property type="entry name" value="IG HYPOTHETICAL 17883"/>
    <property type="match status" value="1"/>
</dbReference>
<keyword evidence="3" id="KW-1185">Reference proteome</keyword>
<dbReference type="KEGG" id="psu:Psesu_1753"/>
<dbReference type="PANTHER" id="PTHR39165:SF1">
    <property type="entry name" value="DUF456 DOMAIN-CONTAINING PROTEIN"/>
    <property type="match status" value="1"/>
</dbReference>
<keyword evidence="1" id="KW-0812">Transmembrane</keyword>
<reference evidence="2 3" key="1">
    <citation type="submission" date="2011-01" db="EMBL/GenBank/DDBJ databases">
        <title>Complete sequence of Pseudoxanthomonas suwonensis 11-1.</title>
        <authorList>
            <consortium name="US DOE Joint Genome Institute"/>
            <person name="Lucas S."/>
            <person name="Copeland A."/>
            <person name="Lapidus A."/>
            <person name="Cheng J.-F."/>
            <person name="Goodwin L."/>
            <person name="Pitluck S."/>
            <person name="Teshima H."/>
            <person name="Detter J.C."/>
            <person name="Han C."/>
            <person name="Tapia R."/>
            <person name="Land M."/>
            <person name="Hauser L."/>
            <person name="Kyrpides N."/>
            <person name="Ivanova N."/>
            <person name="Ovchinnikova G."/>
            <person name="Siebers A.K."/>
            <person name="Allgaier M."/>
            <person name="Thelen M.P."/>
            <person name="Hugenholtz P."/>
            <person name="Gladden J."/>
            <person name="Woyke T."/>
        </authorList>
    </citation>
    <scope>NUCLEOTIDE SEQUENCE [LARGE SCALE GENOMIC DNA]</scope>
    <source>
        <strain evidence="3">11-1</strain>
    </source>
</reference>
<accession>E6WTU6</accession>
<dbReference type="RefSeq" id="WP_013535423.1">
    <property type="nucleotide sequence ID" value="NC_014924.1"/>
</dbReference>
<evidence type="ECO:0000256" key="1">
    <source>
        <dbReference type="SAM" id="Phobius"/>
    </source>
</evidence>
<proteinExistence type="predicted"/>
<keyword evidence="1" id="KW-0472">Membrane</keyword>
<dbReference type="HOGENOM" id="CLU_109297_0_0_6"/>
<dbReference type="eggNOG" id="COG2839">
    <property type="taxonomic scope" value="Bacteria"/>
</dbReference>
<dbReference type="AlphaFoldDB" id="E6WTU6"/>
<feature type="transmembrane region" description="Helical" evidence="1">
    <location>
        <begin position="86"/>
        <end position="114"/>
    </location>
</feature>
<dbReference type="STRING" id="743721.Psesu_1753"/>
<protein>
    <recommendedName>
        <fullName evidence="4">DUF456 domain-containing protein</fullName>
    </recommendedName>
</protein>
<dbReference type="OrthoDB" id="9808460at2"/>
<dbReference type="EMBL" id="CP002446">
    <property type="protein sequence ID" value="ADV27595.1"/>
    <property type="molecule type" value="Genomic_DNA"/>
</dbReference>
<keyword evidence="1" id="KW-1133">Transmembrane helix</keyword>